<evidence type="ECO:0000256" key="2">
    <source>
        <dbReference type="SAM" id="MobiDB-lite"/>
    </source>
</evidence>
<dbReference type="PANTHER" id="PTHR43308">
    <property type="entry name" value="OUTER MEMBRANE PROTEIN ALPHA-RELATED"/>
    <property type="match status" value="1"/>
</dbReference>
<proteinExistence type="predicted"/>
<keyword evidence="1" id="KW-0732">Signal</keyword>
<name>A0A9X9F0K6_BACCE</name>
<dbReference type="PANTHER" id="PTHR43308:SF1">
    <property type="entry name" value="OUTER MEMBRANE PROTEIN ALPHA"/>
    <property type="match status" value="1"/>
</dbReference>
<feature type="non-terminal residue" evidence="4">
    <location>
        <position position="222"/>
    </location>
</feature>
<feature type="domain" description="SLH" evidence="3">
    <location>
        <begin position="147"/>
        <end position="207"/>
    </location>
</feature>
<dbReference type="EMBL" id="SZOH01005519">
    <property type="protein sequence ID" value="TKI79129.1"/>
    <property type="molecule type" value="Genomic_DNA"/>
</dbReference>
<reference evidence="4 5" key="1">
    <citation type="journal article" date="2019" name="Environ. Microbiol.">
        <title>An active ?-lactamase is a part of an orchestrated cell wall stress resistance network of Bacillus subtilis and related rhizosphere species.</title>
        <authorList>
            <person name="Bucher T."/>
            <person name="Keren-Paz A."/>
            <person name="Hausser J."/>
            <person name="Olender T."/>
            <person name="Cytryn E."/>
            <person name="Kolodkin-Gal I."/>
        </authorList>
    </citation>
    <scope>NUCLEOTIDE SEQUENCE [LARGE SCALE GENOMIC DNA]</scope>
    <source>
        <strain evidence="4 5">I32</strain>
    </source>
</reference>
<dbReference type="InterPro" id="IPR001119">
    <property type="entry name" value="SLH_dom"/>
</dbReference>
<feature type="region of interest" description="Disordered" evidence="2">
    <location>
        <begin position="200"/>
        <end position="222"/>
    </location>
</feature>
<evidence type="ECO:0000259" key="3">
    <source>
        <dbReference type="PROSITE" id="PS51272"/>
    </source>
</evidence>
<dbReference type="Pfam" id="PF00395">
    <property type="entry name" value="SLH"/>
    <property type="match status" value="3"/>
</dbReference>
<evidence type="ECO:0000256" key="1">
    <source>
        <dbReference type="ARBA" id="ARBA00022729"/>
    </source>
</evidence>
<comment type="caution">
    <text evidence="4">The sequence shown here is derived from an EMBL/GenBank/DDBJ whole genome shotgun (WGS) entry which is preliminary data.</text>
</comment>
<dbReference type="Proteomes" id="UP000308444">
    <property type="component" value="Unassembled WGS sequence"/>
</dbReference>
<accession>A0A9X9F0K6</accession>
<gene>
    <name evidence="4" type="ORF">FC695_45095</name>
</gene>
<dbReference type="InterPro" id="IPR051465">
    <property type="entry name" value="Cell_Envelope_Struct_Comp"/>
</dbReference>
<feature type="domain" description="SLH" evidence="3">
    <location>
        <begin position="23"/>
        <end position="82"/>
    </location>
</feature>
<evidence type="ECO:0000313" key="4">
    <source>
        <dbReference type="EMBL" id="TKI79129.1"/>
    </source>
</evidence>
<sequence>MKNKLIAAGIVTGTLISYSSNIFADTLRFQDVPKWAEQSVNYLVDKQVINGLPNGTFGSYETLDRASAAKIITKALGIKINQNEKSSFQDVQSHWGAPYIAAAEKAGIVKGEGNGLFNPSGKVTRAAMATMLVNAYKLQSPAGSEGKTKFKDLQGHWGEKYARILVDLGISNGTDNGWQPDKLVTRAEAAQLTAKADMLQNRGGGTQNNSKKETLTKKAGSM</sequence>
<feature type="domain" description="SLH" evidence="3">
    <location>
        <begin position="83"/>
        <end position="146"/>
    </location>
</feature>
<dbReference type="AlphaFoldDB" id="A0A9X9F0K6"/>
<evidence type="ECO:0000313" key="5">
    <source>
        <dbReference type="Proteomes" id="UP000308444"/>
    </source>
</evidence>
<dbReference type="PROSITE" id="PS51272">
    <property type="entry name" value="SLH"/>
    <property type="match status" value="3"/>
</dbReference>
<protein>
    <submittedName>
        <fullName evidence="4">S-layer homology domain-containing protein</fullName>
    </submittedName>
</protein>
<organism evidence="4 5">
    <name type="scientific">Bacillus cereus</name>
    <dbReference type="NCBI Taxonomy" id="1396"/>
    <lineage>
        <taxon>Bacteria</taxon>
        <taxon>Bacillati</taxon>
        <taxon>Bacillota</taxon>
        <taxon>Bacilli</taxon>
        <taxon>Bacillales</taxon>
        <taxon>Bacillaceae</taxon>
        <taxon>Bacillus</taxon>
        <taxon>Bacillus cereus group</taxon>
    </lineage>
</organism>